<keyword evidence="5" id="KW-0805">Transcription regulation</keyword>
<dbReference type="Proteomes" id="UP000297703">
    <property type="component" value="Unassembled WGS sequence"/>
</dbReference>
<evidence type="ECO:0000313" key="13">
    <source>
        <dbReference type="Proteomes" id="UP000297703"/>
    </source>
</evidence>
<dbReference type="GO" id="GO:0000978">
    <property type="term" value="F:RNA polymerase II cis-regulatory region sequence-specific DNA binding"/>
    <property type="evidence" value="ECO:0007669"/>
    <property type="project" value="TreeGrafter"/>
</dbReference>
<evidence type="ECO:0000256" key="4">
    <source>
        <dbReference type="ARBA" id="ARBA00022833"/>
    </source>
</evidence>
<evidence type="ECO:0000313" key="12">
    <source>
        <dbReference type="EMBL" id="TFK00485.1"/>
    </source>
</evidence>
<evidence type="ECO:0000256" key="9">
    <source>
        <dbReference type="PROSITE-ProRule" id="PRU00042"/>
    </source>
</evidence>
<keyword evidence="8" id="KW-0804">Transcription</keyword>
<organism evidence="12 13">
    <name type="scientific">Platysternon megacephalum</name>
    <name type="common">big-headed turtle</name>
    <dbReference type="NCBI Taxonomy" id="55544"/>
    <lineage>
        <taxon>Eukaryota</taxon>
        <taxon>Metazoa</taxon>
        <taxon>Chordata</taxon>
        <taxon>Craniata</taxon>
        <taxon>Vertebrata</taxon>
        <taxon>Euteleostomi</taxon>
        <taxon>Archelosauria</taxon>
        <taxon>Testudinata</taxon>
        <taxon>Testudines</taxon>
        <taxon>Cryptodira</taxon>
        <taxon>Durocryptodira</taxon>
        <taxon>Testudinoidea</taxon>
        <taxon>Platysternidae</taxon>
        <taxon>Platysternon</taxon>
    </lineage>
</organism>
<dbReference type="GO" id="GO:0045893">
    <property type="term" value="P:positive regulation of DNA-templated transcription"/>
    <property type="evidence" value="ECO:0007669"/>
    <property type="project" value="UniProtKB-ARBA"/>
</dbReference>
<comment type="caution">
    <text evidence="12">The sequence shown here is derived from an EMBL/GenBank/DDBJ whole genome shotgun (WGS) entry which is preliminary data.</text>
</comment>
<evidence type="ECO:0000256" key="10">
    <source>
        <dbReference type="SAM" id="MobiDB-lite"/>
    </source>
</evidence>
<gene>
    <name evidence="12" type="ORF">DR999_PMT17408</name>
</gene>
<feature type="domain" description="C2H2-type" evidence="11">
    <location>
        <begin position="276"/>
        <end position="305"/>
    </location>
</feature>
<dbReference type="PANTHER" id="PTHR23235:SF141">
    <property type="entry name" value="KRUEPPEL-LIKE FACTOR 15"/>
    <property type="match status" value="1"/>
</dbReference>
<dbReference type="PANTHER" id="PTHR23235">
    <property type="entry name" value="KRUEPPEL-LIKE TRANSCRIPTION FACTOR"/>
    <property type="match status" value="1"/>
</dbReference>
<dbReference type="OrthoDB" id="6365676at2759"/>
<dbReference type="SUPFAM" id="SSF57667">
    <property type="entry name" value="beta-beta-alpha zinc fingers"/>
    <property type="match status" value="1"/>
</dbReference>
<dbReference type="AlphaFoldDB" id="A0A4D9DUS2"/>
<keyword evidence="1" id="KW-0479">Metal-binding</keyword>
<dbReference type="PROSITE" id="PS00028">
    <property type="entry name" value="ZINC_FINGER_C2H2_1"/>
    <property type="match status" value="1"/>
</dbReference>
<dbReference type="FunFam" id="3.30.160.60:FF:000368">
    <property type="entry name" value="Krueppel-like factor 15"/>
    <property type="match status" value="1"/>
</dbReference>
<name>A0A4D9DUS2_9SAUR</name>
<feature type="region of interest" description="Disordered" evidence="10">
    <location>
        <begin position="139"/>
        <end position="161"/>
    </location>
</feature>
<evidence type="ECO:0000256" key="8">
    <source>
        <dbReference type="ARBA" id="ARBA00023163"/>
    </source>
</evidence>
<evidence type="ECO:0000256" key="1">
    <source>
        <dbReference type="ARBA" id="ARBA00022723"/>
    </source>
</evidence>
<evidence type="ECO:0000256" key="7">
    <source>
        <dbReference type="ARBA" id="ARBA00023159"/>
    </source>
</evidence>
<reference evidence="12 13" key="1">
    <citation type="submission" date="2019-04" db="EMBL/GenBank/DDBJ databases">
        <title>Draft genome of the big-headed turtle Platysternon megacephalum.</title>
        <authorList>
            <person name="Gong S."/>
        </authorList>
    </citation>
    <scope>NUCLEOTIDE SEQUENCE [LARGE SCALE GENOMIC DNA]</scope>
    <source>
        <strain evidence="12">DO16091913</strain>
        <tissue evidence="12">Muscle</tissue>
    </source>
</reference>
<evidence type="ECO:0000259" key="11">
    <source>
        <dbReference type="PROSITE" id="PS50157"/>
    </source>
</evidence>
<keyword evidence="7" id="KW-0010">Activator</keyword>
<dbReference type="PROSITE" id="PS50157">
    <property type="entry name" value="ZINC_FINGER_C2H2_2"/>
    <property type="match status" value="1"/>
</dbReference>
<evidence type="ECO:0000256" key="5">
    <source>
        <dbReference type="ARBA" id="ARBA00023015"/>
    </source>
</evidence>
<sequence length="379" mass="40777">MVSLNCSELLPASDPLAPPAGASWLDSIADARKTKMPSAVLLEDSDTGVSDPPDGSSLLLRHGSCPSQDARLLVSKVKKEGEKSQATLYEAHLKLPDFCNDLSRDFTPTLEEIEEFLKEKMELLKDELSEKQPVRGKLEINLGSPGEQPTPRMAPEGDALSSAEAGGVAGAAGLTVGIGSIPVILQIQPVQMNSGSPPPQSAVDGIRVAQLVVSVQGQSLTFVPQAAQPPVTVLDQKYVKIAPLPIALRPAALGSLRAVEAAPKFQKVSPSVIRVHKCTHPGCSKMYTKSSHLKAHFRRHTGEKPYTCTWPNCGWRWVCKWRSQTAKPLTASCRLWPVHVFIKTSSSLVGPAFLKCSVPALRTRFSEELSIQHAKGCGC</sequence>
<dbReference type="InterPro" id="IPR013087">
    <property type="entry name" value="Znf_C2H2_type"/>
</dbReference>
<dbReference type="InterPro" id="IPR036236">
    <property type="entry name" value="Znf_C2H2_sf"/>
</dbReference>
<keyword evidence="3 9" id="KW-0863">Zinc-finger</keyword>
<proteinExistence type="predicted"/>
<accession>A0A4D9DUS2</accession>
<keyword evidence="13" id="KW-1185">Reference proteome</keyword>
<keyword evidence="6 12" id="KW-0238">DNA-binding</keyword>
<dbReference type="GO" id="GO:0000981">
    <property type="term" value="F:DNA-binding transcription factor activity, RNA polymerase II-specific"/>
    <property type="evidence" value="ECO:0007669"/>
    <property type="project" value="TreeGrafter"/>
</dbReference>
<keyword evidence="4" id="KW-0862">Zinc</keyword>
<dbReference type="GO" id="GO:0008270">
    <property type="term" value="F:zinc ion binding"/>
    <property type="evidence" value="ECO:0007669"/>
    <property type="project" value="UniProtKB-KW"/>
</dbReference>
<keyword evidence="12" id="KW-0371">Homeobox</keyword>
<evidence type="ECO:0000256" key="2">
    <source>
        <dbReference type="ARBA" id="ARBA00022737"/>
    </source>
</evidence>
<keyword evidence="2" id="KW-0677">Repeat</keyword>
<dbReference type="STRING" id="55544.A0A4D9DUS2"/>
<reference evidence="12 13" key="2">
    <citation type="submission" date="2019-04" db="EMBL/GenBank/DDBJ databases">
        <title>The genome sequence of big-headed turtle.</title>
        <authorList>
            <person name="Gong S."/>
        </authorList>
    </citation>
    <scope>NUCLEOTIDE SEQUENCE [LARGE SCALE GENOMIC DNA]</scope>
    <source>
        <strain evidence="12">DO16091913</strain>
        <tissue evidence="12">Muscle</tissue>
    </source>
</reference>
<evidence type="ECO:0000256" key="6">
    <source>
        <dbReference type="ARBA" id="ARBA00023125"/>
    </source>
</evidence>
<evidence type="ECO:0000256" key="3">
    <source>
        <dbReference type="ARBA" id="ARBA00022771"/>
    </source>
</evidence>
<dbReference type="Gene3D" id="3.30.160.60">
    <property type="entry name" value="Classic Zinc Finger"/>
    <property type="match status" value="1"/>
</dbReference>
<dbReference type="EMBL" id="QXTE01000269">
    <property type="protein sequence ID" value="TFK00485.1"/>
    <property type="molecule type" value="Genomic_DNA"/>
</dbReference>
<protein>
    <submittedName>
        <fullName evidence="12">Homeobox protein Hox-C4</fullName>
    </submittedName>
</protein>